<keyword evidence="6" id="KW-1185">Reference proteome</keyword>
<dbReference type="PANTHER" id="PTHR38445">
    <property type="entry name" value="HTH-TYPE TRANSCRIPTIONAL REPRESSOR YTRA"/>
    <property type="match status" value="1"/>
</dbReference>
<evidence type="ECO:0000259" key="4">
    <source>
        <dbReference type="PROSITE" id="PS50949"/>
    </source>
</evidence>
<evidence type="ECO:0000256" key="3">
    <source>
        <dbReference type="ARBA" id="ARBA00023163"/>
    </source>
</evidence>
<sequence length="117" mass="12821">MLFRLDPNSAEPLFAQIAAAVRGAVARGDVQPGERLPGARDLADSLGLNVHTVLRGYQQLRDEGLVELRRGRGAVVVRGAVGDWAELRQEVADVVERARGLGVSAQELFDMIRLEYR</sequence>
<protein>
    <submittedName>
        <fullName evidence="5">DNA-binding transcriptional regulator YhcF (GntR family)</fullName>
    </submittedName>
</protein>
<name>A0A2P8D5D5_9ACTN</name>
<keyword evidence="1" id="KW-0805">Transcription regulation</keyword>
<dbReference type="EMBL" id="PYGE01000032">
    <property type="protein sequence ID" value="PSK92421.1"/>
    <property type="molecule type" value="Genomic_DNA"/>
</dbReference>
<dbReference type="GO" id="GO:0003700">
    <property type="term" value="F:DNA-binding transcription factor activity"/>
    <property type="evidence" value="ECO:0007669"/>
    <property type="project" value="InterPro"/>
</dbReference>
<dbReference type="SMART" id="SM00345">
    <property type="entry name" value="HTH_GNTR"/>
    <property type="match status" value="1"/>
</dbReference>
<reference evidence="5 6" key="1">
    <citation type="submission" date="2018-03" db="EMBL/GenBank/DDBJ databases">
        <title>Genomic Encyclopedia of Archaeal and Bacterial Type Strains, Phase II (KMG-II): from individual species to whole genera.</title>
        <authorList>
            <person name="Goeker M."/>
        </authorList>
    </citation>
    <scope>NUCLEOTIDE SEQUENCE [LARGE SCALE GENOMIC DNA]</scope>
    <source>
        <strain evidence="5 6">DSM 45211</strain>
    </source>
</reference>
<organism evidence="5 6">
    <name type="scientific">Haloactinopolyspora alba</name>
    <dbReference type="NCBI Taxonomy" id="648780"/>
    <lineage>
        <taxon>Bacteria</taxon>
        <taxon>Bacillati</taxon>
        <taxon>Actinomycetota</taxon>
        <taxon>Actinomycetes</taxon>
        <taxon>Jiangellales</taxon>
        <taxon>Jiangellaceae</taxon>
        <taxon>Haloactinopolyspora</taxon>
    </lineage>
</organism>
<evidence type="ECO:0000313" key="6">
    <source>
        <dbReference type="Proteomes" id="UP000243528"/>
    </source>
</evidence>
<dbReference type="OrthoDB" id="3192286at2"/>
<dbReference type="PANTHER" id="PTHR38445:SF7">
    <property type="entry name" value="GNTR-FAMILY TRANSCRIPTIONAL REGULATOR"/>
    <property type="match status" value="1"/>
</dbReference>
<dbReference type="SUPFAM" id="SSF46785">
    <property type="entry name" value="Winged helix' DNA-binding domain"/>
    <property type="match status" value="1"/>
</dbReference>
<evidence type="ECO:0000256" key="2">
    <source>
        <dbReference type="ARBA" id="ARBA00023125"/>
    </source>
</evidence>
<gene>
    <name evidence="5" type="ORF">CLV30_13237</name>
</gene>
<evidence type="ECO:0000256" key="1">
    <source>
        <dbReference type="ARBA" id="ARBA00023015"/>
    </source>
</evidence>
<dbReference type="InterPro" id="IPR036388">
    <property type="entry name" value="WH-like_DNA-bd_sf"/>
</dbReference>
<dbReference type="AlphaFoldDB" id="A0A2P8D5D5"/>
<comment type="caution">
    <text evidence="5">The sequence shown here is derived from an EMBL/GenBank/DDBJ whole genome shotgun (WGS) entry which is preliminary data.</text>
</comment>
<dbReference type="RefSeq" id="WP_106540001.1">
    <property type="nucleotide sequence ID" value="NZ_ML142906.1"/>
</dbReference>
<proteinExistence type="predicted"/>
<keyword evidence="2 5" id="KW-0238">DNA-binding</keyword>
<dbReference type="GO" id="GO:0003677">
    <property type="term" value="F:DNA binding"/>
    <property type="evidence" value="ECO:0007669"/>
    <property type="project" value="UniProtKB-KW"/>
</dbReference>
<dbReference type="InterPro" id="IPR036390">
    <property type="entry name" value="WH_DNA-bd_sf"/>
</dbReference>
<dbReference type="PROSITE" id="PS50949">
    <property type="entry name" value="HTH_GNTR"/>
    <property type="match status" value="1"/>
</dbReference>
<dbReference type="Pfam" id="PF00392">
    <property type="entry name" value="GntR"/>
    <property type="match status" value="1"/>
</dbReference>
<keyword evidence="3" id="KW-0804">Transcription</keyword>
<dbReference type="InterPro" id="IPR000524">
    <property type="entry name" value="Tscrpt_reg_HTH_GntR"/>
</dbReference>
<feature type="domain" description="HTH gntR-type" evidence="4">
    <location>
        <begin position="11"/>
        <end position="79"/>
    </location>
</feature>
<evidence type="ECO:0000313" key="5">
    <source>
        <dbReference type="EMBL" id="PSK92421.1"/>
    </source>
</evidence>
<dbReference type="Gene3D" id="1.10.10.10">
    <property type="entry name" value="Winged helix-like DNA-binding domain superfamily/Winged helix DNA-binding domain"/>
    <property type="match status" value="1"/>
</dbReference>
<dbReference type="Proteomes" id="UP000243528">
    <property type="component" value="Unassembled WGS sequence"/>
</dbReference>
<accession>A0A2P8D5D5</accession>